<keyword evidence="4 8" id="KW-0472">Membrane</keyword>
<keyword evidence="5 7" id="KW-0807">Transducer</keyword>
<dbReference type="InterPro" id="IPR003660">
    <property type="entry name" value="HAMP_dom"/>
</dbReference>
<gene>
    <name evidence="11" type="ORF">WKW82_11290</name>
</gene>
<sequence>MSSIADKFKKLMPAHGDSGAVRADDAPGLDGIEAAAPMEEKTVQVPRDSSASIAHAAGEPVLAANDAPVADESAPVEPTMEPLQAQVQVPAVKPSVAQEPAVAPVAVAAAAARAGAPAGEPPRSGSARQQRILAAALAGVVLVLLLVAGSSILRAERLAQQVAATGQSLMQSQRLAKSVSQAMVGSVPAFAEVKDSADDLSRRVQGLAHGDELLKLERVGSQYDEEFAKIMPLVQRADASAKAVLSQQKVLTQVGTALRGINRQSSDLLEMAETVASLKVQQNATIPEISAAGQLVMLTQRIGKSANEFLTVEGVSPAAVSLLGKDLGTFQEVTRGLLDGNPQQRLPPARDTQTRVQLEKILKTFEQTRAQAGAILGNQQGLVSAREAQTTILADSEPLRAQLGNLQDKLSARTGLGAGTILVLLVLSIAALALAGAIGFVQVREGRERAAIAEQERLSADMQREEASRVNTANQAAILRLMNELQTVAEGDLTQVATVTEDITGAIADSVNYTVEELRLLVGNVQNTASRVAATTSQVDSTSTELLAASTEQLREIRETGQSVLTMAARINEVSSQAQESATVARQSLKAASSGLRAVQNAIGGMNSIRDQIQETSKRIKRLGESSQEIGEITELISDITDQTNVLALNAAIQAASAGEAGRGFSVVAEEVQRLAERSADATRQIAALVKAIQTDTQDAVGAMERSTHGVVEGAKLSDNAGTALSEIDRVSRRLAELIEQISQSAAREADSANLVAANIQHIFAVTEQTGEGTRTTAAQVRELSHMAEELRQSVARFKIV</sequence>
<evidence type="ECO:0000256" key="1">
    <source>
        <dbReference type="ARBA" id="ARBA00004141"/>
    </source>
</evidence>
<evidence type="ECO:0000256" key="7">
    <source>
        <dbReference type="PROSITE-ProRule" id="PRU00284"/>
    </source>
</evidence>
<dbReference type="Pfam" id="PF13675">
    <property type="entry name" value="PilJ"/>
    <property type="match status" value="2"/>
</dbReference>
<feature type="transmembrane region" description="Helical" evidence="8">
    <location>
        <begin position="416"/>
        <end position="441"/>
    </location>
</feature>
<evidence type="ECO:0000256" key="8">
    <source>
        <dbReference type="SAM" id="Phobius"/>
    </source>
</evidence>
<dbReference type="Pfam" id="PF00015">
    <property type="entry name" value="MCPsignal"/>
    <property type="match status" value="1"/>
</dbReference>
<feature type="transmembrane region" description="Helical" evidence="8">
    <location>
        <begin position="132"/>
        <end position="153"/>
    </location>
</feature>
<evidence type="ECO:0000256" key="3">
    <source>
        <dbReference type="ARBA" id="ARBA00022989"/>
    </source>
</evidence>
<dbReference type="SMART" id="SM00283">
    <property type="entry name" value="MA"/>
    <property type="match status" value="1"/>
</dbReference>
<dbReference type="Proteomes" id="UP001385892">
    <property type="component" value="Unassembled WGS sequence"/>
</dbReference>
<evidence type="ECO:0000259" key="9">
    <source>
        <dbReference type="PROSITE" id="PS50111"/>
    </source>
</evidence>
<keyword evidence="12" id="KW-1185">Reference proteome</keyword>
<dbReference type="CDD" id="cd11386">
    <property type="entry name" value="MCP_signal"/>
    <property type="match status" value="1"/>
</dbReference>
<evidence type="ECO:0000256" key="5">
    <source>
        <dbReference type="ARBA" id="ARBA00023224"/>
    </source>
</evidence>
<feature type="domain" description="Methyl-accepting transducer" evidence="9">
    <location>
        <begin position="528"/>
        <end position="764"/>
    </location>
</feature>
<evidence type="ECO:0000256" key="2">
    <source>
        <dbReference type="ARBA" id="ARBA00022692"/>
    </source>
</evidence>
<dbReference type="InterPro" id="IPR004089">
    <property type="entry name" value="MCPsignal_dom"/>
</dbReference>
<dbReference type="PANTHER" id="PTHR32089">
    <property type="entry name" value="METHYL-ACCEPTING CHEMOTAXIS PROTEIN MCPB"/>
    <property type="match status" value="1"/>
</dbReference>
<comment type="caution">
    <text evidence="11">The sequence shown here is derived from an EMBL/GenBank/DDBJ whole genome shotgun (WGS) entry which is preliminary data.</text>
</comment>
<organism evidence="11 12">
    <name type="scientific">Variovorax rhizosphaerae</name>
    <dbReference type="NCBI Taxonomy" id="1836200"/>
    <lineage>
        <taxon>Bacteria</taxon>
        <taxon>Pseudomonadati</taxon>
        <taxon>Pseudomonadota</taxon>
        <taxon>Betaproteobacteria</taxon>
        <taxon>Burkholderiales</taxon>
        <taxon>Comamonadaceae</taxon>
        <taxon>Variovorax</taxon>
    </lineage>
</organism>
<evidence type="ECO:0000256" key="4">
    <source>
        <dbReference type="ARBA" id="ARBA00023136"/>
    </source>
</evidence>
<evidence type="ECO:0000313" key="12">
    <source>
        <dbReference type="Proteomes" id="UP001385892"/>
    </source>
</evidence>
<keyword evidence="3 8" id="KW-1133">Transmembrane helix</keyword>
<dbReference type="PANTHER" id="PTHR32089:SF119">
    <property type="entry name" value="METHYL-ACCEPTING CHEMOTAXIS PROTEIN CTPL"/>
    <property type="match status" value="1"/>
</dbReference>
<dbReference type="InterPro" id="IPR029095">
    <property type="entry name" value="NarX-like_N"/>
</dbReference>
<dbReference type="Gene3D" id="1.10.287.950">
    <property type="entry name" value="Methyl-accepting chemotaxis protein"/>
    <property type="match status" value="1"/>
</dbReference>
<feature type="domain" description="HAMP" evidence="10">
    <location>
        <begin position="472"/>
        <end position="523"/>
    </location>
</feature>
<comment type="similarity">
    <text evidence="6">Belongs to the methyl-accepting chemotaxis (MCP) protein family.</text>
</comment>
<proteinExistence type="inferred from homology"/>
<dbReference type="EMBL" id="JBBKZT010000004">
    <property type="protein sequence ID" value="MEJ8847238.1"/>
    <property type="molecule type" value="Genomic_DNA"/>
</dbReference>
<reference evidence="11 12" key="1">
    <citation type="submission" date="2024-03" db="EMBL/GenBank/DDBJ databases">
        <title>Novel species of the genus Variovorax.</title>
        <authorList>
            <person name="Liu Q."/>
            <person name="Xin Y.-H."/>
        </authorList>
    </citation>
    <scope>NUCLEOTIDE SEQUENCE [LARGE SCALE GENOMIC DNA]</scope>
    <source>
        <strain evidence="11 12">KACC 18900</strain>
    </source>
</reference>
<accession>A0ABU8WKC5</accession>
<dbReference type="PROSITE" id="PS50111">
    <property type="entry name" value="CHEMOTAXIS_TRANSDUC_2"/>
    <property type="match status" value="1"/>
</dbReference>
<evidence type="ECO:0000259" key="10">
    <source>
        <dbReference type="PROSITE" id="PS50885"/>
    </source>
</evidence>
<dbReference type="PROSITE" id="PS50885">
    <property type="entry name" value="HAMP"/>
    <property type="match status" value="1"/>
</dbReference>
<evidence type="ECO:0000313" key="11">
    <source>
        <dbReference type="EMBL" id="MEJ8847238.1"/>
    </source>
</evidence>
<dbReference type="SUPFAM" id="SSF58104">
    <property type="entry name" value="Methyl-accepting chemotaxis protein (MCP) signaling domain"/>
    <property type="match status" value="1"/>
</dbReference>
<protein>
    <submittedName>
        <fullName evidence="11">Methyl-accepting chemotaxis protein</fullName>
    </submittedName>
</protein>
<comment type="subcellular location">
    <subcellularLocation>
        <location evidence="1">Membrane</location>
        <topology evidence="1">Multi-pass membrane protein</topology>
    </subcellularLocation>
</comment>
<evidence type="ECO:0000256" key="6">
    <source>
        <dbReference type="ARBA" id="ARBA00029447"/>
    </source>
</evidence>
<keyword evidence="2 8" id="KW-0812">Transmembrane</keyword>
<name>A0ABU8WKC5_9BURK</name>